<comment type="catalytic activity">
    <reaction evidence="1">
        <text>a 3-(acyloxy)acyl derivative of bacterial toxin + H2O = a 3-hydroxyacyl derivative of bacterial toxin + a fatty acid + H(+)</text>
        <dbReference type="Rhea" id="RHEA:12032"/>
        <dbReference type="ChEBI" id="CHEBI:15377"/>
        <dbReference type="ChEBI" id="CHEBI:15378"/>
        <dbReference type="ChEBI" id="CHEBI:28868"/>
        <dbReference type="ChEBI" id="CHEBI:136853"/>
        <dbReference type="ChEBI" id="CHEBI:140675"/>
        <dbReference type="EC" id="3.1.1.77"/>
    </reaction>
</comment>
<feature type="signal peptide" evidence="3">
    <location>
        <begin position="1"/>
        <end position="32"/>
    </location>
</feature>
<proteinExistence type="inferred from homology"/>
<dbReference type="InterPro" id="IPR018550">
    <property type="entry name" value="Lipid-A_deacylase-rel"/>
</dbReference>
<feature type="site" description="Critical for activity" evidence="2">
    <location>
        <position position="177"/>
    </location>
</feature>
<keyword evidence="3" id="KW-0732">Signal</keyword>
<keyword evidence="1" id="KW-0472">Membrane</keyword>
<comment type="subcellular location">
    <subcellularLocation>
        <location evidence="1">Cell outer membrane</location>
        <topology evidence="1">Multi-pass membrane protein</topology>
    </subcellularLocation>
</comment>
<comment type="function">
    <text evidence="1">Has lipid A 3-O-deacylase activity. Hydrolyzes the ester bond at the 3 position of lipid A, a bioactive component of lipopolysaccharide (LPS), thereby releasing the primary fatty acyl moiety.</text>
</comment>
<gene>
    <name evidence="4" type="ORF">C0Z19_10970</name>
</gene>
<sequence length="198" mass="21893">MKKKNDLIRLKVTVWRGLASVLLWGIASSAGAQESPAPSSGHVFGVQVAGGIAQHKVKKIDLGFVWDPGLNWWYIDGWHFSLVGEVHLGYWHAGEGVYHNNVYEFGVTPMVRLIKDSGWIRPYIEAGAGVRVLSHPIITDTYTLSTAFQFSETAGVGAQFGSRQQYAAGVRFQHVSNAGIKEPNPGINFTQLYLQYNF</sequence>
<dbReference type="Proteomes" id="UP000235347">
    <property type="component" value="Unassembled WGS sequence"/>
</dbReference>
<dbReference type="GO" id="GO:0050528">
    <property type="term" value="F:acyloxyacyl hydrolase activity"/>
    <property type="evidence" value="ECO:0007669"/>
    <property type="project" value="UniProtKB-EC"/>
</dbReference>
<keyword evidence="5" id="KW-1185">Reference proteome</keyword>
<dbReference type="Pfam" id="PF09411">
    <property type="entry name" value="PagL"/>
    <property type="match status" value="1"/>
</dbReference>
<feature type="chain" id="PRO_5014685896" description="Lipid A deacylase" evidence="3">
    <location>
        <begin position="33"/>
        <end position="198"/>
    </location>
</feature>
<organism evidence="4 5">
    <name type="scientific">Trinickia soli</name>
    <dbReference type="NCBI Taxonomy" id="380675"/>
    <lineage>
        <taxon>Bacteria</taxon>
        <taxon>Pseudomonadati</taxon>
        <taxon>Pseudomonadota</taxon>
        <taxon>Betaproteobacteria</taxon>
        <taxon>Burkholderiales</taxon>
        <taxon>Burkholderiaceae</taxon>
        <taxon>Trinickia</taxon>
    </lineage>
</organism>
<evidence type="ECO:0000256" key="1">
    <source>
        <dbReference type="PIRNR" id="PIRNR029681"/>
    </source>
</evidence>
<dbReference type="EMBL" id="PNYB01000007">
    <property type="protein sequence ID" value="PMS25437.1"/>
    <property type="molecule type" value="Genomic_DNA"/>
</dbReference>
<dbReference type="Gene3D" id="2.40.160.20">
    <property type="match status" value="1"/>
</dbReference>
<dbReference type="AlphaFoldDB" id="A0A2N7W7Q2"/>
<accession>A0A2N7W7Q2</accession>
<protein>
    <recommendedName>
        <fullName evidence="1">Lipid A deacylase</fullName>
        <ecNumber evidence="1">3.1.1.77</ecNumber>
    </recommendedName>
    <alternativeName>
        <fullName evidence="1">LPS 3-O-deacylase</fullName>
    </alternativeName>
    <alternativeName>
        <fullName evidence="1">Outer membrane enzyme</fullName>
    </alternativeName>
</protein>
<evidence type="ECO:0000256" key="2">
    <source>
        <dbReference type="PIRSR" id="PIRSR029681-2"/>
    </source>
</evidence>
<name>A0A2N7W7Q2_9BURK</name>
<comment type="caution">
    <text evidence="4">The sequence shown here is derived from an EMBL/GenBank/DDBJ whole genome shotgun (WGS) entry which is preliminary data.</text>
</comment>
<evidence type="ECO:0000256" key="3">
    <source>
        <dbReference type="SAM" id="SignalP"/>
    </source>
</evidence>
<comment type="subunit">
    <text evidence="1">Homodimer.</text>
</comment>
<evidence type="ECO:0000313" key="4">
    <source>
        <dbReference type="EMBL" id="PMS25437.1"/>
    </source>
</evidence>
<keyword evidence="1" id="KW-0998">Cell outer membrane</keyword>
<dbReference type="EC" id="3.1.1.77" evidence="1"/>
<reference evidence="4 5" key="1">
    <citation type="submission" date="2018-01" db="EMBL/GenBank/DDBJ databases">
        <title>Whole genome analyses suggest that Burkholderia sensu lato contains two further novel genera in the rhizoxinica-symbiotica group Mycetohabitans gen. nov., and Trinickia gen. nov.: implications for the evolution of diazotrophy and nodulation in the Burkholderiaceae.</title>
        <authorList>
            <person name="Estrada-de los Santos P."/>
            <person name="Palmer M."/>
            <person name="Chavez-Ramirez B."/>
            <person name="Beukes C."/>
            <person name="Steenkamp E.T."/>
            <person name="Hirsch A.M."/>
            <person name="Manyaka P."/>
            <person name="Maluk M."/>
            <person name="Lafos M."/>
            <person name="Crook M."/>
            <person name="Gross E."/>
            <person name="Simon M.F."/>
            <person name="Bueno dos Reis Junior F."/>
            <person name="Poole P.S."/>
            <person name="Venter S.N."/>
            <person name="James E.K."/>
        </authorList>
    </citation>
    <scope>NUCLEOTIDE SEQUENCE [LARGE SCALE GENOMIC DNA]</scope>
    <source>
        <strain evidence="4 5">GP25-8</strain>
    </source>
</reference>
<dbReference type="InterPro" id="IPR011250">
    <property type="entry name" value="OMP/PagP_B-barrel"/>
</dbReference>
<dbReference type="RefSeq" id="WP_102609828.1">
    <property type="nucleotide sequence ID" value="NZ_CADIKD010000010.1"/>
</dbReference>
<dbReference type="SUPFAM" id="SSF56925">
    <property type="entry name" value="OMPA-like"/>
    <property type="match status" value="1"/>
</dbReference>
<comment type="similarity">
    <text evidence="1">Belongs to the PagL family.</text>
</comment>
<keyword evidence="1 4" id="KW-0378">Hydrolase</keyword>
<dbReference type="PIRSF" id="PIRSF029681">
    <property type="entry name" value="PagL"/>
    <property type="match status" value="1"/>
</dbReference>
<dbReference type="GO" id="GO:0009279">
    <property type="term" value="C:cell outer membrane"/>
    <property type="evidence" value="ECO:0007669"/>
    <property type="project" value="UniProtKB-SubCell"/>
</dbReference>
<evidence type="ECO:0000313" key="5">
    <source>
        <dbReference type="Proteomes" id="UP000235347"/>
    </source>
</evidence>